<organism evidence="1 2">
    <name type="scientific">Pseudomonas phage vB_PaeM_PS119XW</name>
    <dbReference type="NCBI Taxonomy" id="2601632"/>
    <lineage>
        <taxon>Viruses</taxon>
        <taxon>Duplodnaviria</taxon>
        <taxon>Heunggongvirae</taxon>
        <taxon>Uroviricota</taxon>
        <taxon>Caudoviricetes</taxon>
        <taxon>Chimalliviridae</taxon>
        <taxon>Pawinskivirus</taxon>
        <taxon>Pawinskivirus PS119XW</taxon>
    </lineage>
</organism>
<dbReference type="GeneID" id="77936999"/>
<reference evidence="1 2" key="1">
    <citation type="submission" date="2019-06" db="EMBL/GenBank/DDBJ databases">
        <title>A distant relative of Phikzvirus genus phages from a therapeutic phage collection.</title>
        <authorList>
            <person name="Hejnowicz M.S."/>
            <person name="Dabrowski K."/>
            <person name="Gawor J."/>
            <person name="Weber-Dabrowska B."/>
            <person name="Gromadka R."/>
            <person name="Lobocka M.B."/>
        </authorList>
    </citation>
    <scope>NUCLEOTIDE SEQUENCE [LARGE SCALE GENOMIC DNA]</scope>
</reference>
<proteinExistence type="predicted"/>
<sequence length="192" mass="22273">MQRNNDPQQIIMSIEAYNNLVAMADTSPRYSTKLIRRHVRKMNPFLQPAHQKAVREAEIIRTKRIREARAFFEANHGKLLYAEVDLGSLKQGDDPVYFPCVSERIDTNRQLIRIHHVLETGKAIRTRKVTANSLTTVLPEGYIQGVMQFREYMVKENGPYDLRKQEQDRAAALKQYVATLTDKSDEETLVER</sequence>
<keyword evidence="2" id="KW-1185">Reference proteome</keyword>
<evidence type="ECO:0000313" key="1">
    <source>
        <dbReference type="EMBL" id="QEM41978.1"/>
    </source>
</evidence>
<protein>
    <submittedName>
        <fullName evidence="1">Uncharacterized protein</fullName>
    </submittedName>
</protein>
<name>A0A5C1K750_9CAUD</name>
<accession>A0A5C1K750</accession>
<dbReference type="KEGG" id="vg:77936999"/>
<dbReference type="Proteomes" id="UP000322144">
    <property type="component" value="Segment"/>
</dbReference>
<dbReference type="EMBL" id="MN103543">
    <property type="protein sequence ID" value="QEM41978.1"/>
    <property type="molecule type" value="Genomic_DNA"/>
</dbReference>
<evidence type="ECO:0000313" key="2">
    <source>
        <dbReference type="Proteomes" id="UP000322144"/>
    </source>
</evidence>
<dbReference type="RefSeq" id="YP_010660989.1">
    <property type="nucleotide sequence ID" value="NC_070882.1"/>
</dbReference>